<protein>
    <recommendedName>
        <fullName evidence="3">Ubiquitin-like domain-containing protein</fullName>
    </recommendedName>
</protein>
<sequence>MPDTNDELKFTIGQTLREIARTNGLIPENFKFCVNGRRVTLDYNVLEGDVISAESIDDSVITVRVQKIPGKANYFDLPHGATVEQALNVAGYRNLTSEFEVKRGTEYVALNAEVFHSDTIVLARPTTGN</sequence>
<dbReference type="EMBL" id="MFGJ01000008">
    <property type="protein sequence ID" value="OGF30943.1"/>
    <property type="molecule type" value="Genomic_DNA"/>
</dbReference>
<dbReference type="Proteomes" id="UP000179001">
    <property type="component" value="Unassembled WGS sequence"/>
</dbReference>
<evidence type="ECO:0008006" key="3">
    <source>
        <dbReference type="Google" id="ProtNLM"/>
    </source>
</evidence>
<proteinExistence type="predicted"/>
<accession>A0A1F5SWW2</accession>
<reference evidence="1 2" key="1">
    <citation type="journal article" date="2016" name="Nat. Commun.">
        <title>Thousands of microbial genomes shed light on interconnected biogeochemical processes in an aquifer system.</title>
        <authorList>
            <person name="Anantharaman K."/>
            <person name="Brown C.T."/>
            <person name="Hug L.A."/>
            <person name="Sharon I."/>
            <person name="Castelle C.J."/>
            <person name="Probst A.J."/>
            <person name="Thomas B.C."/>
            <person name="Singh A."/>
            <person name="Wilkins M.J."/>
            <person name="Karaoz U."/>
            <person name="Brodie E.L."/>
            <person name="Williams K.H."/>
            <person name="Hubbard S.S."/>
            <person name="Banfield J.F."/>
        </authorList>
    </citation>
    <scope>NUCLEOTIDE SEQUENCE [LARGE SCALE GENOMIC DNA]</scope>
</reference>
<organism evidence="1 2">
    <name type="scientific">Candidatus Falkowbacteria bacterium RIFOXYC2_FULL_36_12</name>
    <dbReference type="NCBI Taxonomy" id="1798002"/>
    <lineage>
        <taxon>Bacteria</taxon>
        <taxon>Candidatus Falkowiibacteriota</taxon>
    </lineage>
</organism>
<name>A0A1F5SWW2_9BACT</name>
<dbReference type="STRING" id="1798002.A2478_00650"/>
<gene>
    <name evidence="1" type="ORF">A2478_00650</name>
</gene>
<comment type="caution">
    <text evidence="1">The sequence shown here is derived from an EMBL/GenBank/DDBJ whole genome shotgun (WGS) entry which is preliminary data.</text>
</comment>
<evidence type="ECO:0000313" key="1">
    <source>
        <dbReference type="EMBL" id="OGF30943.1"/>
    </source>
</evidence>
<evidence type="ECO:0000313" key="2">
    <source>
        <dbReference type="Proteomes" id="UP000179001"/>
    </source>
</evidence>
<dbReference type="AlphaFoldDB" id="A0A1F5SWW2"/>